<proteinExistence type="predicted"/>
<dbReference type="Proteomes" id="UP000663760">
    <property type="component" value="Chromosome 6"/>
</dbReference>
<name>A0A7I8KJ49_SPIIN</name>
<protein>
    <submittedName>
        <fullName evidence="1">Uncharacterized protein</fullName>
    </submittedName>
</protein>
<accession>A0A7I8KJ49</accession>
<evidence type="ECO:0000313" key="2">
    <source>
        <dbReference type="Proteomes" id="UP000663760"/>
    </source>
</evidence>
<dbReference type="EMBL" id="LR746269">
    <property type="protein sequence ID" value="CAA7397128.1"/>
    <property type="molecule type" value="Genomic_DNA"/>
</dbReference>
<gene>
    <name evidence="1" type="ORF">SI8410_06007793</name>
</gene>
<reference evidence="1" key="1">
    <citation type="submission" date="2020-02" db="EMBL/GenBank/DDBJ databases">
        <authorList>
            <person name="Scholz U."/>
            <person name="Mascher M."/>
            <person name="Fiebig A."/>
        </authorList>
    </citation>
    <scope>NUCLEOTIDE SEQUENCE</scope>
</reference>
<sequence>MENLSYQLRNLKLHLKWWNRHIYENVHTQVDVLQKELAEVERLLQARYSDCCLGKE</sequence>
<dbReference type="AlphaFoldDB" id="A0A7I8KJ49"/>
<evidence type="ECO:0000313" key="1">
    <source>
        <dbReference type="EMBL" id="CAA7397128.1"/>
    </source>
</evidence>
<dbReference type="OrthoDB" id="1001388at2759"/>
<keyword evidence="2" id="KW-1185">Reference proteome</keyword>
<organism evidence="1 2">
    <name type="scientific">Spirodela intermedia</name>
    <name type="common">Intermediate duckweed</name>
    <dbReference type="NCBI Taxonomy" id="51605"/>
    <lineage>
        <taxon>Eukaryota</taxon>
        <taxon>Viridiplantae</taxon>
        <taxon>Streptophyta</taxon>
        <taxon>Embryophyta</taxon>
        <taxon>Tracheophyta</taxon>
        <taxon>Spermatophyta</taxon>
        <taxon>Magnoliopsida</taxon>
        <taxon>Liliopsida</taxon>
        <taxon>Araceae</taxon>
        <taxon>Lemnoideae</taxon>
        <taxon>Spirodela</taxon>
    </lineage>
</organism>